<comment type="caution">
    <text evidence="8">The sequence shown here is derived from an EMBL/GenBank/DDBJ whole genome shotgun (WGS) entry which is preliminary data.</text>
</comment>
<dbReference type="EMBL" id="JAPFQL010000008">
    <property type="protein sequence ID" value="MDC5696276.1"/>
    <property type="molecule type" value="Genomic_DNA"/>
</dbReference>
<feature type="domain" description="AB hydrolase-1" evidence="6">
    <location>
        <begin position="135"/>
        <end position="314"/>
    </location>
</feature>
<keyword evidence="2 5" id="KW-0732">Signal</keyword>
<dbReference type="InterPro" id="IPR013595">
    <property type="entry name" value="Pept_S33_TAP-like_C"/>
</dbReference>
<comment type="similarity">
    <text evidence="1">Belongs to the peptidase S33 family.</text>
</comment>
<evidence type="ECO:0000256" key="2">
    <source>
        <dbReference type="ARBA" id="ARBA00022729"/>
    </source>
</evidence>
<dbReference type="PANTHER" id="PTHR43248:SF29">
    <property type="entry name" value="TRIPEPTIDYL AMINOPEPTIDASE"/>
    <property type="match status" value="1"/>
</dbReference>
<evidence type="ECO:0000259" key="6">
    <source>
        <dbReference type="Pfam" id="PF00561"/>
    </source>
</evidence>
<keyword evidence="3 8" id="KW-0378">Hydrolase</keyword>
<feature type="chain" id="PRO_5045093164" evidence="5">
    <location>
        <begin position="23"/>
        <end position="552"/>
    </location>
</feature>
<evidence type="ECO:0000313" key="8">
    <source>
        <dbReference type="EMBL" id="MDC5696276.1"/>
    </source>
</evidence>
<dbReference type="InterPro" id="IPR029058">
    <property type="entry name" value="AB_hydrolase_fold"/>
</dbReference>
<dbReference type="Pfam" id="PF00561">
    <property type="entry name" value="Abhydrolase_1"/>
    <property type="match status" value="1"/>
</dbReference>
<evidence type="ECO:0000256" key="1">
    <source>
        <dbReference type="ARBA" id="ARBA00010088"/>
    </source>
</evidence>
<feature type="region of interest" description="Disordered" evidence="4">
    <location>
        <begin position="30"/>
        <end position="65"/>
    </location>
</feature>
<feature type="domain" description="Peptidase S33 tripeptidyl aminopeptidase-like C-terminal" evidence="7">
    <location>
        <begin position="449"/>
        <end position="549"/>
    </location>
</feature>
<name>A0ABT5GDC9_9MICO</name>
<feature type="signal peptide" evidence="5">
    <location>
        <begin position="1"/>
        <end position="22"/>
    </location>
</feature>
<feature type="compositionally biased region" description="Polar residues" evidence="4">
    <location>
        <begin position="40"/>
        <end position="63"/>
    </location>
</feature>
<dbReference type="Proteomes" id="UP001150259">
    <property type="component" value="Unassembled WGS sequence"/>
</dbReference>
<sequence length="552" mass="58415">MLTVLRRGAVAAGVLAVLIAFATMGPADEAGTVGAKPAQRHTTSPGVRPTSTAVASATGTNGSDGEIRFTATPEPNPAALERFYAQRVAWKRCTDDRQFDCARVTVPLDHADPAGETIALALRRLPSTSDRPRGTLFVNPGGPGGSGTDFVREPDLFGDDLLAAWDLVGFDPRGIGDSTPVECLTDEELDAMYAADPTPQSAQGRQLLEEAAAERAEGCLRRGGALAARMGTEAVVADLDILREAVGDERLNYYGVSYGTLIGAIYADHFTSRVGLMVLDSAVSPDALDSSTVTQRDVDANARHWGAEFDALFADFVEECGKRCVLGDTPEEAEAAIIGLLDALESVPLPTDFESLPQVTEGWAVTAIGEGLLDPTSWPYLVDALEAAIDDGDGTELAWFAMVAVGRDVDGSYPGSTYGKSHLPVTCADWPVRTWAELTPSSAIFEEHPLFARIQAPLPSECAGWKGQLRTNLLVGAEPATPILVIGNKHDPVTPIEDTEYLAEMLVGSRLVTVDATGHGAYAMGNACVNEVVEDYLARSLAPRDGTECPAT</sequence>
<dbReference type="PANTHER" id="PTHR43248">
    <property type="entry name" value="2-SUCCINYL-6-HYDROXY-2,4-CYCLOHEXADIENE-1-CARBOXYLATE SYNTHASE"/>
    <property type="match status" value="1"/>
</dbReference>
<dbReference type="InterPro" id="IPR000073">
    <property type="entry name" value="AB_hydrolase_1"/>
</dbReference>
<dbReference type="Gene3D" id="3.40.50.1820">
    <property type="entry name" value="alpha/beta hydrolase"/>
    <property type="match status" value="1"/>
</dbReference>
<dbReference type="Pfam" id="PF08386">
    <property type="entry name" value="Abhydrolase_4"/>
    <property type="match status" value="1"/>
</dbReference>
<reference evidence="8 9" key="1">
    <citation type="submission" date="2022-11" db="EMBL/GenBank/DDBJ databases">
        <title>Anaerobic phenanthrene biodegradation by a DNRA strain PheN6.</title>
        <authorList>
            <person name="Zhang Z."/>
        </authorList>
    </citation>
    <scope>NUCLEOTIDE SEQUENCE [LARGE SCALE GENOMIC DNA]</scope>
    <source>
        <strain evidence="8 9">PheN6</strain>
    </source>
</reference>
<protein>
    <submittedName>
        <fullName evidence="8">Alpha/beta hydrolase</fullName>
    </submittedName>
</protein>
<organism evidence="8 9">
    <name type="scientific">Intrasporangium calvum</name>
    <dbReference type="NCBI Taxonomy" id="53358"/>
    <lineage>
        <taxon>Bacteria</taxon>
        <taxon>Bacillati</taxon>
        <taxon>Actinomycetota</taxon>
        <taxon>Actinomycetes</taxon>
        <taxon>Micrococcales</taxon>
        <taxon>Intrasporangiaceae</taxon>
        <taxon>Intrasporangium</taxon>
    </lineage>
</organism>
<keyword evidence="9" id="KW-1185">Reference proteome</keyword>
<dbReference type="GO" id="GO:0016787">
    <property type="term" value="F:hydrolase activity"/>
    <property type="evidence" value="ECO:0007669"/>
    <property type="project" value="UniProtKB-KW"/>
</dbReference>
<gene>
    <name evidence="8" type="ORF">OO014_03335</name>
</gene>
<evidence type="ECO:0000256" key="4">
    <source>
        <dbReference type="SAM" id="MobiDB-lite"/>
    </source>
</evidence>
<evidence type="ECO:0000313" key="9">
    <source>
        <dbReference type="Proteomes" id="UP001150259"/>
    </source>
</evidence>
<dbReference type="InterPro" id="IPR051601">
    <property type="entry name" value="Serine_prot/Carboxylest_S33"/>
</dbReference>
<accession>A0ABT5GDC9</accession>
<evidence type="ECO:0000256" key="3">
    <source>
        <dbReference type="ARBA" id="ARBA00022801"/>
    </source>
</evidence>
<proteinExistence type="inferred from homology"/>
<dbReference type="SUPFAM" id="SSF53474">
    <property type="entry name" value="alpha/beta-Hydrolases"/>
    <property type="match status" value="1"/>
</dbReference>
<evidence type="ECO:0000256" key="5">
    <source>
        <dbReference type="SAM" id="SignalP"/>
    </source>
</evidence>
<dbReference type="RefSeq" id="WP_272460852.1">
    <property type="nucleotide sequence ID" value="NZ_JAPFQL010000008.1"/>
</dbReference>
<evidence type="ECO:0000259" key="7">
    <source>
        <dbReference type="Pfam" id="PF08386"/>
    </source>
</evidence>